<dbReference type="PANTHER" id="PTHR13302:SF8">
    <property type="entry name" value="CONSERVED OLIGOMERIC GOLGI COMPLEX SUBUNIT 3"/>
    <property type="match status" value="1"/>
</dbReference>
<feature type="compositionally biased region" description="Polar residues" evidence="1">
    <location>
        <begin position="22"/>
        <end position="36"/>
    </location>
</feature>
<comment type="caution">
    <text evidence="3">The sequence shown here is derived from an EMBL/GenBank/DDBJ whole genome shotgun (WGS) entry which is preliminary data.</text>
</comment>
<evidence type="ECO:0000259" key="2">
    <source>
        <dbReference type="Pfam" id="PF20671"/>
    </source>
</evidence>
<feature type="compositionally biased region" description="Low complexity" evidence="1">
    <location>
        <begin position="37"/>
        <end position="74"/>
    </location>
</feature>
<reference evidence="3 4" key="1">
    <citation type="submission" date="2024-10" db="EMBL/GenBank/DDBJ databases">
        <title>Updated reference genomes for cyclostephanoid diatoms.</title>
        <authorList>
            <person name="Roberts W.R."/>
            <person name="Alverson A.J."/>
        </authorList>
    </citation>
    <scope>NUCLEOTIDE SEQUENCE [LARGE SCALE GENOMIC DNA]</scope>
    <source>
        <strain evidence="3 4">AJA010-31</strain>
    </source>
</reference>
<dbReference type="InterPro" id="IPR048685">
    <property type="entry name" value="COG3_C"/>
</dbReference>
<gene>
    <name evidence="3" type="ORF">ACHAWO_010539</name>
</gene>
<dbReference type="EMBL" id="JALLPJ020000900">
    <property type="protein sequence ID" value="KAL3780245.1"/>
    <property type="molecule type" value="Genomic_DNA"/>
</dbReference>
<feature type="region of interest" description="Disordered" evidence="1">
    <location>
        <begin position="457"/>
        <end position="503"/>
    </location>
</feature>
<organism evidence="3 4">
    <name type="scientific">Cyclotella atomus</name>
    <dbReference type="NCBI Taxonomy" id="382360"/>
    <lineage>
        <taxon>Eukaryota</taxon>
        <taxon>Sar</taxon>
        <taxon>Stramenopiles</taxon>
        <taxon>Ochrophyta</taxon>
        <taxon>Bacillariophyta</taxon>
        <taxon>Coscinodiscophyceae</taxon>
        <taxon>Thalassiosirophycidae</taxon>
        <taxon>Stephanodiscales</taxon>
        <taxon>Stephanodiscaceae</taxon>
        <taxon>Cyclotella</taxon>
    </lineage>
</organism>
<dbReference type="Pfam" id="PF20671">
    <property type="entry name" value="COG3_C"/>
    <property type="match status" value="2"/>
</dbReference>
<evidence type="ECO:0000256" key="1">
    <source>
        <dbReference type="SAM" id="MobiDB-lite"/>
    </source>
</evidence>
<evidence type="ECO:0000313" key="4">
    <source>
        <dbReference type="Proteomes" id="UP001530400"/>
    </source>
</evidence>
<feature type="domain" description="Conserved oligomeric Golgi complex subunit 3 C-terminal" evidence="2">
    <location>
        <begin position="347"/>
        <end position="454"/>
    </location>
</feature>
<keyword evidence="4" id="KW-1185">Reference proteome</keyword>
<dbReference type="InterPro" id="IPR007265">
    <property type="entry name" value="COG_su3"/>
</dbReference>
<name>A0ABD3NW94_9STRA</name>
<accession>A0ABD3NW94</accession>
<evidence type="ECO:0000313" key="3">
    <source>
        <dbReference type="EMBL" id="KAL3780245.1"/>
    </source>
</evidence>
<dbReference type="PANTHER" id="PTHR13302">
    <property type="entry name" value="CONSERVED OLIGOMERIC GOLGI COMPLEX COMPONENT 3"/>
    <property type="match status" value="1"/>
</dbReference>
<feature type="region of interest" description="Disordered" evidence="1">
    <location>
        <begin position="1"/>
        <end position="83"/>
    </location>
</feature>
<feature type="domain" description="Conserved oligomeric Golgi complex subunit 3 C-terminal" evidence="2">
    <location>
        <begin position="517"/>
        <end position="755"/>
    </location>
</feature>
<proteinExistence type="predicted"/>
<feature type="region of interest" description="Disordered" evidence="1">
    <location>
        <begin position="628"/>
        <end position="652"/>
    </location>
</feature>
<sequence>MSSNSSSLPPPPKLSSLGTPSQSSASSRLRTAYTTPSSSSLSSRYQTPASASKSKTAPTPKSTSKPTGSSAAPSYETFAPRSAEQRTRLARIAALTSGPYVEESKEQDHVISLATAMCPPKQTTMEITTNISCSDPIITATLNQTILATNNLSQLIKHTASLKLALRASLNIANDVSQRHADLLRHSGELSAAAERLQHEEQVLTRRAEEIGMPLKHYDAVDRIGILVGVLFKQGGRVTVRGIAKIHVDDERFVGILEEIDEAIAFFGENGGVAKYGVPSSKGRRWQFDPSASGRVEYYRRACALQDAALELIREGLADRITQTTTQVCDALNIPKVPIGADKLEASLAYTRFHGISKRSNALIGIVRKRLEVLGSNGVASTPYEELLTLCRNTYCGARETLLTMSIRSHMDILKEKHGLVGMTRLASVFLIRLCTVETALYLDFFGDSDKRQFSRKTSKGAVDTKDGEEEKEGNKDGDEKDSGDASVTKDFKRTSSTSSHPAAATLASQVLSEDATYRDAEFQSMLGALCSALHRTIRRGLVSVLDLDVLCQIVSVLREERSVANSSSTTIAAARAISGVIQDAQERLIYCANAAMHKEVVRFKPTAADLNYPGKLLGEKPKPAIIIDDEDDEKNAETSAATESSDDAKPSSLEDAVAAQLKIYESWFPSMRSVLRLLSKIFRVVEPRVFEDIALQSVQACTKSLKDGSIHIRNKSGQIHADLFLVKHLLIFREQLSPFDIQLRSVERQLDFSEAGKAVSRFLANRNRRLFSMSTENALITLLREGVSVQEASVDSKRDLEDCLRSACNDFIEHTSASLLGPISGLVDQCKNTVGSNPGSTDVLVKASFMNGVVVKGMCSKSISSLDAELENVSKQMNLYLENTATQSILLKPVVRKMTRALEELKRFIGDIPDGENGWDAELRADVLKLSESFEATVKASTSKQGAR</sequence>
<dbReference type="Proteomes" id="UP001530400">
    <property type="component" value="Unassembled WGS sequence"/>
</dbReference>
<protein>
    <recommendedName>
        <fullName evidence="2">Conserved oligomeric Golgi complex subunit 3 C-terminal domain-containing protein</fullName>
    </recommendedName>
</protein>
<feature type="compositionally biased region" description="Basic and acidic residues" evidence="1">
    <location>
        <begin position="473"/>
        <end position="494"/>
    </location>
</feature>
<dbReference type="AlphaFoldDB" id="A0ABD3NW94"/>